<dbReference type="Pfam" id="PF14344">
    <property type="entry name" value="DUF4397"/>
    <property type="match status" value="1"/>
</dbReference>
<dbReference type="AlphaFoldDB" id="A0A1H1HPQ7"/>
<evidence type="ECO:0000256" key="1">
    <source>
        <dbReference type="SAM" id="MobiDB-lite"/>
    </source>
</evidence>
<dbReference type="EMBL" id="FNLC01000003">
    <property type="protein sequence ID" value="SDR27088.1"/>
    <property type="molecule type" value="Genomic_DNA"/>
</dbReference>
<reference evidence="4" key="1">
    <citation type="submission" date="2016-10" db="EMBL/GenBank/DDBJ databases">
        <authorList>
            <person name="Varghese N."/>
            <person name="Submissions S."/>
        </authorList>
    </citation>
    <scope>NUCLEOTIDE SEQUENCE [LARGE SCALE GENOMIC DNA]</scope>
    <source>
        <strain evidence="4">DSM 24767</strain>
    </source>
</reference>
<proteinExistence type="predicted"/>
<gene>
    <name evidence="3" type="ORF">SAMN04489842_2918</name>
</gene>
<feature type="region of interest" description="Disordered" evidence="1">
    <location>
        <begin position="67"/>
        <end position="87"/>
    </location>
</feature>
<feature type="compositionally biased region" description="Basic and acidic residues" evidence="1">
    <location>
        <begin position="67"/>
        <end position="81"/>
    </location>
</feature>
<protein>
    <recommendedName>
        <fullName evidence="2">DUF4397 domain-containing protein</fullName>
    </recommendedName>
</protein>
<evidence type="ECO:0000313" key="4">
    <source>
        <dbReference type="Proteomes" id="UP000198848"/>
    </source>
</evidence>
<feature type="domain" description="DUF4397" evidence="2">
    <location>
        <begin position="95"/>
        <end position="212"/>
    </location>
</feature>
<dbReference type="Proteomes" id="UP000198848">
    <property type="component" value="Unassembled WGS sequence"/>
</dbReference>
<organism evidence="3 4">
    <name type="scientific">Natronobacterium texcoconense</name>
    <dbReference type="NCBI Taxonomy" id="1095778"/>
    <lineage>
        <taxon>Archaea</taxon>
        <taxon>Methanobacteriati</taxon>
        <taxon>Methanobacteriota</taxon>
        <taxon>Stenosarchaea group</taxon>
        <taxon>Halobacteria</taxon>
        <taxon>Halobacteriales</taxon>
        <taxon>Natrialbaceae</taxon>
        <taxon>Natronobacterium</taxon>
    </lineage>
</organism>
<evidence type="ECO:0000313" key="3">
    <source>
        <dbReference type="EMBL" id="SDR27088.1"/>
    </source>
</evidence>
<sequence>MGRYSVSFRHFRSDIAGNGETTPDTDYRLFQNTVLLLSRIMPVSRRSALKTIGFAGGLTVASGTAFAKEHDDGPKEEPKEPVEDDEKPVAPVDAAFVRVAHFSPDAPNVDVYVDGAPVLEDFAYGEISPYLELEPGTYTVAITAAGDPDAVVFEDEVAVEAAYYTVAAIGELEAETFRPEILVDADPLPEDGEDAAFVRAAHFSPDAPAVDIWADDAPLVENVSFEDVSEYLAVPAGSYTLSIRPAGDPETDVATFDVDLDAGGVYTGYAIGYLEPPEDVTDRDFTVELAVDGPLDAEGGDNPTDEKEEPADEPKKDEPVDEKEEPADEPKKDEPVDEKEEPADEPKKDEPVDEKKEPADEPKDVEPDEKKRDEPVAKKEAEPKADEKQVADGKEKAAPTEKQY</sequence>
<keyword evidence="4" id="KW-1185">Reference proteome</keyword>
<dbReference type="InterPro" id="IPR025510">
    <property type="entry name" value="DUF4397"/>
</dbReference>
<feature type="compositionally biased region" description="Basic and acidic residues" evidence="1">
    <location>
        <begin position="344"/>
        <end position="404"/>
    </location>
</feature>
<dbReference type="STRING" id="1095778.SAMN04489842_2918"/>
<accession>A0A1H1HPQ7</accession>
<feature type="region of interest" description="Disordered" evidence="1">
    <location>
        <begin position="293"/>
        <end position="404"/>
    </location>
</feature>
<name>A0A1H1HPQ7_NATTX</name>
<evidence type="ECO:0000259" key="2">
    <source>
        <dbReference type="Pfam" id="PF14344"/>
    </source>
</evidence>